<evidence type="ECO:0000256" key="6">
    <source>
        <dbReference type="ARBA" id="ARBA00022691"/>
    </source>
</evidence>
<dbReference type="Pfam" id="PF01866">
    <property type="entry name" value="Diphthamide_syn"/>
    <property type="match status" value="1"/>
</dbReference>
<dbReference type="AlphaFoldDB" id="A0A0M9G207"/>
<evidence type="ECO:0000256" key="11">
    <source>
        <dbReference type="PIRNR" id="PIRNR004967"/>
    </source>
</evidence>
<dbReference type="EC" id="2.5.1.108" evidence="3 11"/>
<accession>A0A0M9G207</accession>
<dbReference type="InterPro" id="IPR016435">
    <property type="entry name" value="DPH1/DPH2"/>
</dbReference>
<dbReference type="InterPro" id="IPR042265">
    <property type="entry name" value="DPH1/DPH2_3"/>
</dbReference>
<evidence type="ECO:0000256" key="3">
    <source>
        <dbReference type="ARBA" id="ARBA00012221"/>
    </source>
</evidence>
<dbReference type="NCBIfam" id="TIGR00322">
    <property type="entry name" value="diphth2_R"/>
    <property type="match status" value="1"/>
</dbReference>
<dbReference type="RefSeq" id="XP_015658998.1">
    <property type="nucleotide sequence ID" value="XM_015802554.1"/>
</dbReference>
<comment type="function">
    <text evidence="11">Catalyzes the first step of diphthamide biosynthesis, a post-translational modification of histidine which occurs in elongation factor 2.</text>
</comment>
<dbReference type="PANTHER" id="PTHR10762:SF1">
    <property type="entry name" value="2-(3-AMINO-3-CARBOXYPROPYL)HISTIDINE SYNTHASE SUBUNIT 1"/>
    <property type="match status" value="1"/>
</dbReference>
<dbReference type="GeneID" id="26905054"/>
<keyword evidence="13" id="KW-1185">Reference proteome</keyword>
<dbReference type="FunFam" id="3.40.50.11860:FF:000002">
    <property type="entry name" value="2-(3-amino-3-carboxypropyl)histidine synthase subunit 1"/>
    <property type="match status" value="1"/>
</dbReference>
<proteinExistence type="inferred from homology"/>
<dbReference type="OrthoDB" id="1649088at2759"/>
<dbReference type="SFLD" id="SFLDS00032">
    <property type="entry name" value="Radical_SAM_3-amino-3-carboxyp"/>
    <property type="match status" value="1"/>
</dbReference>
<dbReference type="Gene3D" id="3.40.50.11850">
    <property type="entry name" value="Diphthamide synthesis DPH1/DPH2 domain 2"/>
    <property type="match status" value="1"/>
</dbReference>
<dbReference type="InterPro" id="IPR042263">
    <property type="entry name" value="DPH1/DPH2_1"/>
</dbReference>
<organism evidence="12 13">
    <name type="scientific">Leptomonas pyrrhocoris</name>
    <name type="common">Firebug parasite</name>
    <dbReference type="NCBI Taxonomy" id="157538"/>
    <lineage>
        <taxon>Eukaryota</taxon>
        <taxon>Discoba</taxon>
        <taxon>Euglenozoa</taxon>
        <taxon>Kinetoplastea</taxon>
        <taxon>Metakinetoplastina</taxon>
        <taxon>Trypanosomatida</taxon>
        <taxon>Trypanosomatidae</taxon>
        <taxon>Leishmaniinae</taxon>
        <taxon>Leptomonas</taxon>
    </lineage>
</organism>
<keyword evidence="6 11" id="KW-0949">S-adenosyl-L-methionine</keyword>
<comment type="similarity">
    <text evidence="2 11">Belongs to the DPH1/DPH2 family. DPH1 subfamily.</text>
</comment>
<name>A0A0M9G207_LEPPY</name>
<dbReference type="PIRSF" id="PIRSF004967">
    <property type="entry name" value="DPH1"/>
    <property type="match status" value="1"/>
</dbReference>
<evidence type="ECO:0000256" key="4">
    <source>
        <dbReference type="ARBA" id="ARBA00021915"/>
    </source>
</evidence>
<comment type="catalytic activity">
    <reaction evidence="10 11">
        <text>L-histidyl-[translation elongation factor 2] + S-adenosyl-L-methionine = 2-[(3S)-amino-3-carboxypropyl]-L-histidyl-[translation elongation factor 2] + S-methyl-5'-thioadenosine + H(+)</text>
        <dbReference type="Rhea" id="RHEA:36783"/>
        <dbReference type="Rhea" id="RHEA-COMP:9748"/>
        <dbReference type="Rhea" id="RHEA-COMP:9749"/>
        <dbReference type="ChEBI" id="CHEBI:15378"/>
        <dbReference type="ChEBI" id="CHEBI:17509"/>
        <dbReference type="ChEBI" id="CHEBI:29979"/>
        <dbReference type="ChEBI" id="CHEBI:59789"/>
        <dbReference type="ChEBI" id="CHEBI:73995"/>
        <dbReference type="EC" id="2.5.1.108"/>
    </reaction>
</comment>
<dbReference type="Proteomes" id="UP000037923">
    <property type="component" value="Unassembled WGS sequence"/>
</dbReference>
<dbReference type="SFLD" id="SFLDG01121">
    <property type="entry name" value="Diphthamide_biosynthesis"/>
    <property type="match status" value="1"/>
</dbReference>
<comment type="pathway">
    <text evidence="1 11">Protein modification; peptidyl-diphthamide biosynthesis.</text>
</comment>
<dbReference type="EMBL" id="LGTL01000008">
    <property type="protein sequence ID" value="KPA80559.1"/>
    <property type="molecule type" value="Genomic_DNA"/>
</dbReference>
<dbReference type="InterPro" id="IPR035435">
    <property type="entry name" value="DPH1/DPH2_euk_archaea"/>
</dbReference>
<reference evidence="12 13" key="1">
    <citation type="submission" date="2015-07" db="EMBL/GenBank/DDBJ databases">
        <title>High-quality genome of monoxenous trypanosomatid Leptomonas pyrrhocoris.</title>
        <authorList>
            <person name="Flegontov P."/>
            <person name="Butenko A."/>
            <person name="Firsov S."/>
            <person name="Vlcek C."/>
            <person name="Logacheva M.D."/>
            <person name="Field M."/>
            <person name="Filatov D."/>
            <person name="Flegontova O."/>
            <person name="Gerasimov E."/>
            <person name="Jackson A.P."/>
            <person name="Kelly S."/>
            <person name="Opperdoes F."/>
            <person name="O'Reilly A."/>
            <person name="Votypka J."/>
            <person name="Yurchenko V."/>
            <person name="Lukes J."/>
        </authorList>
    </citation>
    <scope>NUCLEOTIDE SEQUENCE [LARGE SCALE GENOMIC DNA]</scope>
    <source>
        <strain evidence="12">H10</strain>
    </source>
</reference>
<evidence type="ECO:0000256" key="5">
    <source>
        <dbReference type="ARBA" id="ARBA00022679"/>
    </source>
</evidence>
<dbReference type="InterPro" id="IPR042264">
    <property type="entry name" value="DPH1/DPH2_2"/>
</dbReference>
<evidence type="ECO:0000256" key="10">
    <source>
        <dbReference type="ARBA" id="ARBA00048403"/>
    </source>
</evidence>
<keyword evidence="5 11" id="KW-0808">Transferase</keyword>
<comment type="cofactor">
    <cofactor evidence="11">
        <name>[4Fe-4S] cluster</name>
        <dbReference type="ChEBI" id="CHEBI:49883"/>
    </cofactor>
    <text evidence="11">Binds 1 [4Fe-4S] cluster per subunit. The cluster is coordinated with 3 cysteines and an exchangeable S-adenosyl-L-methionine.</text>
</comment>
<evidence type="ECO:0000256" key="8">
    <source>
        <dbReference type="ARBA" id="ARBA00023004"/>
    </source>
</evidence>
<keyword evidence="9" id="KW-0411">Iron-sulfur</keyword>
<dbReference type="GO" id="GO:0051539">
    <property type="term" value="F:4 iron, 4 sulfur cluster binding"/>
    <property type="evidence" value="ECO:0007669"/>
    <property type="project" value="UniProtKB-UniRule"/>
</dbReference>
<dbReference type="FunFam" id="3.40.50.11850:FF:000002">
    <property type="entry name" value="2-(3-amino-3-carboxypropyl)histidine synthase subunit 1"/>
    <property type="match status" value="1"/>
</dbReference>
<evidence type="ECO:0000256" key="2">
    <source>
        <dbReference type="ARBA" id="ARBA00010173"/>
    </source>
</evidence>
<evidence type="ECO:0000313" key="12">
    <source>
        <dbReference type="EMBL" id="KPA80559.1"/>
    </source>
</evidence>
<dbReference type="GO" id="GO:0090560">
    <property type="term" value="F:2-(3-amino-3-carboxypropyl)histidine synthase activity"/>
    <property type="evidence" value="ECO:0007669"/>
    <property type="project" value="UniProtKB-UniRule"/>
</dbReference>
<dbReference type="GO" id="GO:0017183">
    <property type="term" value="P:protein histidyl modification to diphthamide"/>
    <property type="evidence" value="ECO:0007669"/>
    <property type="project" value="UniProtKB-UniRule"/>
</dbReference>
<sequence length="373" mass="41910">MQNLDEAARDQEQQREAQRKLGLPTNYRFEIEKCIKRIKEKGARRVALQFPEGLLLFAAPIADILEEATGAEMVILGDVTYGACCVDDFSAAALGCDFLIHYGHSCLISIKDCILANMMYVFVEIDIDVQHFIDTVKVLVPAEARVGCIGTVQFISSMRAGLRVLQEEHFTHPVVIPQNRPLSTGEVLGCTSPKVNPEEVDLVIYVGDGRFHVESFLIAHPTLNALQYDPYKKTLTRETYATSEMRTMRREAVEKAKAAQSFAIVMGTLGRQGHPRVVDRIMALAKRQGKQVTLLLMSEIFPQKMARLEDVDCYIQVACPRLSIDWGYAFDRPLLSPYEAEVALGNVEWQEEYPMDHYSRGGGNWAVYTDKAL</sequence>
<comment type="caution">
    <text evidence="12">The sequence shown here is derived from an EMBL/GenBank/DDBJ whole genome shotgun (WGS) entry which is preliminary data.</text>
</comment>
<evidence type="ECO:0000313" key="13">
    <source>
        <dbReference type="Proteomes" id="UP000037923"/>
    </source>
</evidence>
<keyword evidence="8" id="KW-0408">Iron</keyword>
<dbReference type="VEuPathDB" id="TriTrypDB:LpyrH10_08_2120"/>
<dbReference type="UniPathway" id="UPA00559"/>
<evidence type="ECO:0000256" key="7">
    <source>
        <dbReference type="ARBA" id="ARBA00022723"/>
    </source>
</evidence>
<keyword evidence="7" id="KW-0479">Metal-binding</keyword>
<dbReference type="Gene3D" id="3.40.50.11860">
    <property type="entry name" value="Diphthamide synthesis DPH1/DPH2 domain 3"/>
    <property type="match status" value="1"/>
</dbReference>
<evidence type="ECO:0000256" key="9">
    <source>
        <dbReference type="ARBA" id="ARBA00023014"/>
    </source>
</evidence>
<dbReference type="GO" id="GO:0046872">
    <property type="term" value="F:metal ion binding"/>
    <property type="evidence" value="ECO:0007669"/>
    <property type="project" value="UniProtKB-KW"/>
</dbReference>
<evidence type="ECO:0000256" key="1">
    <source>
        <dbReference type="ARBA" id="ARBA00005156"/>
    </source>
</evidence>
<dbReference type="FunFam" id="3.40.50.11840:FF:000001">
    <property type="entry name" value="2-(3-amino-3-carboxypropyl)histidine synthase subunit 1"/>
    <property type="match status" value="1"/>
</dbReference>
<gene>
    <name evidence="12" type="ORF">ABB37_04763</name>
</gene>
<dbReference type="Gene3D" id="3.40.50.11840">
    <property type="entry name" value="Diphthamide synthesis DPH1/DPH2 domain 1"/>
    <property type="match status" value="1"/>
</dbReference>
<keyword evidence="11" id="KW-0004">4Fe-4S</keyword>
<dbReference type="PANTHER" id="PTHR10762">
    <property type="entry name" value="DIPHTHAMIDE BIOSYNTHESIS PROTEIN"/>
    <property type="match status" value="1"/>
</dbReference>
<protein>
    <recommendedName>
        <fullName evidence="4 11">2-(3-amino-3-carboxypropyl)histidine synthase subunit 1</fullName>
        <ecNumber evidence="3 11">2.5.1.108</ecNumber>
    </recommendedName>
</protein>
<dbReference type="OMA" id="PGQVLGC"/>